<dbReference type="OrthoDB" id="5844513at2759"/>
<feature type="compositionally biased region" description="Basic and acidic residues" evidence="1">
    <location>
        <begin position="68"/>
        <end position="80"/>
    </location>
</feature>
<accession>A0A087G525</accession>
<feature type="region of interest" description="Disordered" evidence="1">
    <location>
        <begin position="60"/>
        <end position="80"/>
    </location>
</feature>
<evidence type="ECO:0000313" key="2">
    <source>
        <dbReference type="EMBL" id="KFK24977.1"/>
    </source>
</evidence>
<dbReference type="Gramene" id="KFK24977">
    <property type="protein sequence ID" value="KFK24977"/>
    <property type="gene ID" value="AALP_AA8G050600"/>
</dbReference>
<proteinExistence type="predicted"/>
<protein>
    <submittedName>
        <fullName evidence="2">Uncharacterized protein</fullName>
    </submittedName>
</protein>
<keyword evidence="3" id="KW-1185">Reference proteome</keyword>
<reference evidence="3" key="1">
    <citation type="journal article" date="2015" name="Nat. Plants">
        <title>Genome expansion of Arabis alpina linked with retrotransposition and reduced symmetric DNA methylation.</title>
        <authorList>
            <person name="Willing E.M."/>
            <person name="Rawat V."/>
            <person name="Mandakova T."/>
            <person name="Maumus F."/>
            <person name="James G.V."/>
            <person name="Nordstroem K.J."/>
            <person name="Becker C."/>
            <person name="Warthmann N."/>
            <person name="Chica C."/>
            <person name="Szarzynska B."/>
            <person name="Zytnicki M."/>
            <person name="Albani M.C."/>
            <person name="Kiefer C."/>
            <person name="Bergonzi S."/>
            <person name="Castaings L."/>
            <person name="Mateos J.L."/>
            <person name="Berns M.C."/>
            <person name="Bujdoso N."/>
            <person name="Piofczyk T."/>
            <person name="de Lorenzo L."/>
            <person name="Barrero-Sicilia C."/>
            <person name="Mateos I."/>
            <person name="Piednoel M."/>
            <person name="Hagmann J."/>
            <person name="Chen-Min-Tao R."/>
            <person name="Iglesias-Fernandez R."/>
            <person name="Schuster S.C."/>
            <person name="Alonso-Blanco C."/>
            <person name="Roudier F."/>
            <person name="Carbonero P."/>
            <person name="Paz-Ares J."/>
            <person name="Davis S.J."/>
            <person name="Pecinka A."/>
            <person name="Quesneville H."/>
            <person name="Colot V."/>
            <person name="Lysak M.A."/>
            <person name="Weigel D."/>
            <person name="Coupland G."/>
            <person name="Schneeberger K."/>
        </authorList>
    </citation>
    <scope>NUCLEOTIDE SEQUENCE [LARGE SCALE GENOMIC DNA]</scope>
    <source>
        <strain evidence="3">cv. Pajares</strain>
    </source>
</reference>
<evidence type="ECO:0000256" key="1">
    <source>
        <dbReference type="SAM" id="MobiDB-lite"/>
    </source>
</evidence>
<evidence type="ECO:0000313" key="3">
    <source>
        <dbReference type="Proteomes" id="UP000029120"/>
    </source>
</evidence>
<dbReference type="EMBL" id="CM002876">
    <property type="protein sequence ID" value="KFK24977.1"/>
    <property type="molecule type" value="Genomic_DNA"/>
</dbReference>
<dbReference type="eggNOG" id="KOG1247">
    <property type="taxonomic scope" value="Eukaryota"/>
</dbReference>
<dbReference type="AlphaFoldDB" id="A0A087G525"/>
<name>A0A087G525_ARAAL</name>
<organism evidence="2 3">
    <name type="scientific">Arabis alpina</name>
    <name type="common">Alpine rock-cress</name>
    <dbReference type="NCBI Taxonomy" id="50452"/>
    <lineage>
        <taxon>Eukaryota</taxon>
        <taxon>Viridiplantae</taxon>
        <taxon>Streptophyta</taxon>
        <taxon>Embryophyta</taxon>
        <taxon>Tracheophyta</taxon>
        <taxon>Spermatophyta</taxon>
        <taxon>Magnoliopsida</taxon>
        <taxon>eudicotyledons</taxon>
        <taxon>Gunneridae</taxon>
        <taxon>Pentapetalae</taxon>
        <taxon>rosids</taxon>
        <taxon>malvids</taxon>
        <taxon>Brassicales</taxon>
        <taxon>Brassicaceae</taxon>
        <taxon>Arabideae</taxon>
        <taxon>Arabis</taxon>
    </lineage>
</organism>
<gene>
    <name evidence="2" type="ordered locus">AALP_Aa8g050600</name>
</gene>
<sequence>MAILSDEKTRQKLGYLLSDALDNTWPKNFVFKQLNLPPHFSLSNDSGDIPWKNLPPSHKIGTPQPMFKELKDEEVQQYRE</sequence>
<dbReference type="Proteomes" id="UP000029120">
    <property type="component" value="Chromosome 8"/>
</dbReference>